<evidence type="ECO:0000256" key="4">
    <source>
        <dbReference type="ARBA" id="ARBA00022723"/>
    </source>
</evidence>
<dbReference type="InterPro" id="IPR000092">
    <property type="entry name" value="Polyprenyl_synt"/>
</dbReference>
<dbReference type="PROSITE" id="PS00444">
    <property type="entry name" value="POLYPRENYL_SYNTHASE_2"/>
    <property type="match status" value="1"/>
</dbReference>
<evidence type="ECO:0000313" key="8">
    <source>
        <dbReference type="Proteomes" id="UP000249782"/>
    </source>
</evidence>
<dbReference type="EMBL" id="QLOE01000001">
    <property type="protein sequence ID" value="RAO79984.1"/>
    <property type="molecule type" value="Genomic_DNA"/>
</dbReference>
<evidence type="ECO:0000313" key="7">
    <source>
        <dbReference type="EMBL" id="RAO79984.1"/>
    </source>
</evidence>
<dbReference type="AlphaFoldDB" id="A0A328PKU9"/>
<protein>
    <submittedName>
        <fullName evidence="7">Polyprenyl synthetase family protein</fullName>
    </submittedName>
</protein>
<dbReference type="GO" id="GO:0046872">
    <property type="term" value="F:metal ion binding"/>
    <property type="evidence" value="ECO:0007669"/>
    <property type="project" value="UniProtKB-KW"/>
</dbReference>
<proteinExistence type="inferred from homology"/>
<dbReference type="InterPro" id="IPR053491">
    <property type="entry name" value="Isoprenyl_diphosphate_synthase"/>
</dbReference>
<evidence type="ECO:0000256" key="1">
    <source>
        <dbReference type="ARBA" id="ARBA00001946"/>
    </source>
</evidence>
<dbReference type="SFLD" id="SFLDS00005">
    <property type="entry name" value="Isoprenoid_Synthase_Type_I"/>
    <property type="match status" value="1"/>
</dbReference>
<dbReference type="NCBIfam" id="NF040698">
    <property type="entry name" value="IdsA_Meth"/>
    <property type="match status" value="1"/>
</dbReference>
<keyword evidence="8" id="KW-1185">Reference proteome</keyword>
<dbReference type="Gene3D" id="1.10.600.10">
    <property type="entry name" value="Farnesyl Diphosphate Synthase"/>
    <property type="match status" value="1"/>
</dbReference>
<evidence type="ECO:0000256" key="2">
    <source>
        <dbReference type="ARBA" id="ARBA00006706"/>
    </source>
</evidence>
<dbReference type="OrthoDB" id="26738at2157"/>
<dbReference type="GO" id="GO:0008299">
    <property type="term" value="P:isoprenoid biosynthetic process"/>
    <property type="evidence" value="ECO:0007669"/>
    <property type="project" value="InterPro"/>
</dbReference>
<keyword evidence="3 6" id="KW-0808">Transferase</keyword>
<dbReference type="PANTHER" id="PTHR12001:SF85">
    <property type="entry name" value="SHORT CHAIN ISOPRENYL DIPHOSPHATE SYNTHASE"/>
    <property type="match status" value="1"/>
</dbReference>
<comment type="cofactor">
    <cofactor evidence="1">
        <name>Mg(2+)</name>
        <dbReference type="ChEBI" id="CHEBI:18420"/>
    </cofactor>
</comment>
<dbReference type="Pfam" id="PF00348">
    <property type="entry name" value="polyprenyl_synt"/>
    <property type="match status" value="1"/>
</dbReference>
<organism evidence="7 8">
    <name type="scientific">Methanothermobacter tenebrarum</name>
    <dbReference type="NCBI Taxonomy" id="680118"/>
    <lineage>
        <taxon>Archaea</taxon>
        <taxon>Methanobacteriati</taxon>
        <taxon>Methanobacteriota</taxon>
        <taxon>Methanomada group</taxon>
        <taxon>Methanobacteria</taxon>
        <taxon>Methanobacteriales</taxon>
        <taxon>Methanobacteriaceae</taxon>
        <taxon>Methanothermobacter</taxon>
    </lineage>
</organism>
<comment type="similarity">
    <text evidence="2 6">Belongs to the FPP/GGPP synthase family.</text>
</comment>
<accession>A0A328PKU9</accession>
<keyword evidence="4" id="KW-0479">Metal-binding</keyword>
<dbReference type="InterPro" id="IPR033749">
    <property type="entry name" value="Polyprenyl_synt_CS"/>
</dbReference>
<evidence type="ECO:0000256" key="6">
    <source>
        <dbReference type="RuleBase" id="RU004466"/>
    </source>
</evidence>
<dbReference type="SUPFAM" id="SSF48576">
    <property type="entry name" value="Terpenoid synthases"/>
    <property type="match status" value="1"/>
</dbReference>
<evidence type="ECO:0000256" key="3">
    <source>
        <dbReference type="ARBA" id="ARBA00022679"/>
    </source>
</evidence>
<dbReference type="PANTHER" id="PTHR12001">
    <property type="entry name" value="GERANYLGERANYL PYROPHOSPHATE SYNTHASE"/>
    <property type="match status" value="1"/>
</dbReference>
<dbReference type="PROSITE" id="PS00723">
    <property type="entry name" value="POLYPRENYL_SYNTHASE_1"/>
    <property type="match status" value="1"/>
</dbReference>
<dbReference type="GO" id="GO:0004659">
    <property type="term" value="F:prenyltransferase activity"/>
    <property type="evidence" value="ECO:0007669"/>
    <property type="project" value="InterPro"/>
</dbReference>
<dbReference type="SFLD" id="SFLDG01017">
    <property type="entry name" value="Polyprenyl_Transferase_Like"/>
    <property type="match status" value="1"/>
</dbReference>
<dbReference type="InterPro" id="IPR008949">
    <property type="entry name" value="Isoprenoid_synthase_dom_sf"/>
</dbReference>
<name>A0A328PKU9_9EURY</name>
<comment type="caution">
    <text evidence="7">The sequence shown here is derived from an EMBL/GenBank/DDBJ whole genome shotgun (WGS) entry which is preliminary data.</text>
</comment>
<sequence length="333" mass="37276">MEGSDLDLMETLGEYSKLINPRLEEILADITPRSLYEASMHLISAGGKKIRPTLALLSCQAVGGEMEDAMNVATAIELIHTFSLIHDDIMDKDEMRRGQPSVHVLWGESMAILAGDILFSKAFESTLKTRIDETSYKRVKNAISIIIDSCVKICEGQALDISFEENFNIKEEEYLEMIYKKTAALISAATRSGAIMGGGTHEEIEALGEYGKLIGLAFQIHDDYLDIAGDEKTLGKPIGSDIAEGKMTILTVKTLEKASEQDREKLIRILEAKSQEGVNEAIEIFKKYETIEYAHRLAKEYTKRAKEKLKVLEESQAKKLLQEIADFIIERKH</sequence>
<keyword evidence="5" id="KW-0460">Magnesium</keyword>
<gene>
    <name evidence="7" type="ORF">DPC56_01080</name>
</gene>
<dbReference type="CDD" id="cd00685">
    <property type="entry name" value="Trans_IPPS_HT"/>
    <property type="match status" value="1"/>
</dbReference>
<evidence type="ECO:0000256" key="5">
    <source>
        <dbReference type="ARBA" id="ARBA00022842"/>
    </source>
</evidence>
<dbReference type="Proteomes" id="UP000249782">
    <property type="component" value="Unassembled WGS sequence"/>
</dbReference>
<reference evidence="7 8" key="1">
    <citation type="submission" date="2018-06" db="EMBL/GenBank/DDBJ databases">
        <title>Draft genome sequence of hyperthermophilic methanogen Methanothermobacter tenebrarum sp. MCM-B 1447.</title>
        <authorList>
            <person name="Pore S.D."/>
            <person name="Dagar S."/>
            <person name="Dhakephalkar P.K."/>
        </authorList>
    </citation>
    <scope>NUCLEOTIDE SEQUENCE [LARGE SCALE GENOMIC DNA]</scope>
    <source>
        <strain evidence="7 8">MCM B 1447</strain>
    </source>
</reference>